<accession>A0A914ZJ19</accession>
<dbReference type="WBParaSite" id="PgB03_g137_t02">
    <property type="protein sequence ID" value="PgB03_g137_t02"/>
    <property type="gene ID" value="PgB03_g137"/>
</dbReference>
<proteinExistence type="inferred from homology"/>
<evidence type="ECO:0000313" key="6">
    <source>
        <dbReference type="WBParaSite" id="PgB03_g137_t02"/>
    </source>
</evidence>
<name>A0A914ZJ19_PARUN</name>
<keyword evidence="2" id="KW-0456">Lyase</keyword>
<dbReference type="Gene3D" id="1.10.12.10">
    <property type="entry name" value="Lyase 2-enoyl-coa Hydratase, Chain A, domain 2"/>
    <property type="match status" value="1"/>
</dbReference>
<dbReference type="AlphaFoldDB" id="A0A914ZJ19"/>
<organism evidence="4 6">
    <name type="scientific">Parascaris univalens</name>
    <name type="common">Nematode worm</name>
    <dbReference type="NCBI Taxonomy" id="6257"/>
    <lineage>
        <taxon>Eukaryota</taxon>
        <taxon>Metazoa</taxon>
        <taxon>Ecdysozoa</taxon>
        <taxon>Nematoda</taxon>
        <taxon>Chromadorea</taxon>
        <taxon>Rhabditida</taxon>
        <taxon>Spirurina</taxon>
        <taxon>Ascaridomorpha</taxon>
        <taxon>Ascaridoidea</taxon>
        <taxon>Ascarididae</taxon>
        <taxon>Parascaris</taxon>
    </lineage>
</organism>
<evidence type="ECO:0000256" key="3">
    <source>
        <dbReference type="RuleBase" id="RU003707"/>
    </source>
</evidence>
<dbReference type="GO" id="GO:0005739">
    <property type="term" value="C:mitochondrion"/>
    <property type="evidence" value="ECO:0007669"/>
    <property type="project" value="TreeGrafter"/>
</dbReference>
<dbReference type="Pfam" id="PF00378">
    <property type="entry name" value="ECH_1"/>
    <property type="match status" value="1"/>
</dbReference>
<evidence type="ECO:0000313" key="5">
    <source>
        <dbReference type="WBParaSite" id="PgB03_g137_t01"/>
    </source>
</evidence>
<dbReference type="WBParaSite" id="PgB03_g137_t01">
    <property type="protein sequence ID" value="PgB03_g137_t01"/>
    <property type="gene ID" value="PgB03_g137"/>
</dbReference>
<dbReference type="FunFam" id="1.10.12.10:FF:000001">
    <property type="entry name" value="Probable enoyl-CoA hydratase, mitochondrial"/>
    <property type="match status" value="1"/>
</dbReference>
<dbReference type="InterPro" id="IPR001753">
    <property type="entry name" value="Enoyl-CoA_hydra/iso"/>
</dbReference>
<dbReference type="InterPro" id="IPR018376">
    <property type="entry name" value="Enoyl-CoA_hyd/isom_CS"/>
</dbReference>
<protein>
    <submittedName>
        <fullName evidence="5 6">Enoyl-CoA hydratase</fullName>
    </submittedName>
</protein>
<dbReference type="InterPro" id="IPR029045">
    <property type="entry name" value="ClpP/crotonase-like_dom_sf"/>
</dbReference>
<dbReference type="FunFam" id="3.90.226.10:FF:000009">
    <property type="entry name" value="Carnitinyl-CoA dehydratase"/>
    <property type="match status" value="1"/>
</dbReference>
<evidence type="ECO:0000313" key="4">
    <source>
        <dbReference type="Proteomes" id="UP000887569"/>
    </source>
</evidence>
<dbReference type="Proteomes" id="UP000887569">
    <property type="component" value="Unplaced"/>
</dbReference>
<dbReference type="SUPFAM" id="SSF52096">
    <property type="entry name" value="ClpP/crotonase"/>
    <property type="match status" value="1"/>
</dbReference>
<dbReference type="GO" id="GO:0006635">
    <property type="term" value="P:fatty acid beta-oxidation"/>
    <property type="evidence" value="ECO:0007669"/>
    <property type="project" value="TreeGrafter"/>
</dbReference>
<dbReference type="PROSITE" id="PS00166">
    <property type="entry name" value="ENOYL_COA_HYDRATASE"/>
    <property type="match status" value="1"/>
</dbReference>
<evidence type="ECO:0000256" key="1">
    <source>
        <dbReference type="ARBA" id="ARBA00005254"/>
    </source>
</evidence>
<dbReference type="InterPro" id="IPR014748">
    <property type="entry name" value="Enoyl-CoA_hydra_C"/>
</dbReference>
<evidence type="ECO:0000256" key="2">
    <source>
        <dbReference type="ARBA" id="ARBA00023239"/>
    </source>
</evidence>
<dbReference type="GO" id="GO:0004300">
    <property type="term" value="F:enoyl-CoA hydratase activity"/>
    <property type="evidence" value="ECO:0007669"/>
    <property type="project" value="UniProtKB-ARBA"/>
</dbReference>
<dbReference type="PANTHER" id="PTHR11941">
    <property type="entry name" value="ENOYL-COA HYDRATASE-RELATED"/>
    <property type="match status" value="1"/>
</dbReference>
<comment type="similarity">
    <text evidence="1 3">Belongs to the enoyl-CoA hydratase/isomerase family.</text>
</comment>
<dbReference type="CDD" id="cd06558">
    <property type="entry name" value="crotonase-like"/>
    <property type="match status" value="1"/>
</dbReference>
<dbReference type="Gene3D" id="3.90.226.10">
    <property type="entry name" value="2-enoyl-CoA Hydratase, Chain A, domain 1"/>
    <property type="match status" value="1"/>
</dbReference>
<keyword evidence="4" id="KW-1185">Reference proteome</keyword>
<dbReference type="PANTHER" id="PTHR11941:SF171">
    <property type="entry name" value="SD19268P"/>
    <property type="match status" value="1"/>
</dbReference>
<reference evidence="5 6" key="1">
    <citation type="submission" date="2022-11" db="UniProtKB">
        <authorList>
            <consortium name="WormBaseParasite"/>
        </authorList>
    </citation>
    <scope>IDENTIFICATION</scope>
</reference>
<sequence>MNFSCERCPTITMTSVMLRFALRGVIAAKTSIPRLQFVAKSVPSVTSARRYSIAAAASPNPPLEPVVVDRLSGKHDGVVVIRMNRPESKNAISRRMLEMLKCTLANLKYDKQARVVIVKSDAKGAFCTGADLKEVRSLSEEEAPKFVEEIREMIENVAALPMPVIAVIEGFALGGGLEIALACDIRVASTESKIGLVETKIAVIPGAGGTQRLPRMIGTSLAKELIFSGRMISGYEAAKIGLVSYVVEEHAFEKALQIAEEILPRGPFAVKAAKSAIDHGMQIDLTNGLLLEKEYYSMTMQTKDRLEGLKAFLEKRPPAFKGE</sequence>